<dbReference type="AlphaFoldDB" id="A0A9D5BZA9"/>
<evidence type="ECO:0000313" key="3">
    <source>
        <dbReference type="Proteomes" id="UP001085076"/>
    </source>
</evidence>
<accession>A0A9D5BZA9</accession>
<organism evidence="2 3">
    <name type="scientific">Dioscorea zingiberensis</name>
    <dbReference type="NCBI Taxonomy" id="325984"/>
    <lineage>
        <taxon>Eukaryota</taxon>
        <taxon>Viridiplantae</taxon>
        <taxon>Streptophyta</taxon>
        <taxon>Embryophyta</taxon>
        <taxon>Tracheophyta</taxon>
        <taxon>Spermatophyta</taxon>
        <taxon>Magnoliopsida</taxon>
        <taxon>Liliopsida</taxon>
        <taxon>Dioscoreales</taxon>
        <taxon>Dioscoreaceae</taxon>
        <taxon>Dioscorea</taxon>
    </lineage>
</organism>
<dbReference type="EMBL" id="JAGGNH010000009">
    <property type="protein sequence ID" value="KAJ0963355.1"/>
    <property type="molecule type" value="Genomic_DNA"/>
</dbReference>
<comment type="caution">
    <text evidence="2">The sequence shown here is derived from an EMBL/GenBank/DDBJ whole genome shotgun (WGS) entry which is preliminary data.</text>
</comment>
<gene>
    <name evidence="2" type="ORF">J5N97_028477</name>
</gene>
<sequence length="104" mass="11451">MPSSINPFSSRCISFFNVRTKSIDDRARQRSSIGKRPLSCGSGVDRATSWLGHGVATAFFVSLERCSCVNIKTDDDNHDEAKDLPLIHDDGNARGEGGLRRRRG</sequence>
<feature type="region of interest" description="Disordered" evidence="1">
    <location>
        <begin position="74"/>
        <end position="104"/>
    </location>
</feature>
<protein>
    <submittedName>
        <fullName evidence="2">Uncharacterized protein</fullName>
    </submittedName>
</protein>
<keyword evidence="3" id="KW-1185">Reference proteome</keyword>
<evidence type="ECO:0000313" key="2">
    <source>
        <dbReference type="EMBL" id="KAJ0963355.1"/>
    </source>
</evidence>
<dbReference type="PANTHER" id="PTHR34061">
    <property type="entry name" value="PROTEIN, PUTATIVE-RELATED"/>
    <property type="match status" value="1"/>
</dbReference>
<dbReference type="Proteomes" id="UP001085076">
    <property type="component" value="Miscellaneous, Linkage group lg09"/>
</dbReference>
<name>A0A9D5BZA9_9LILI</name>
<evidence type="ECO:0000256" key="1">
    <source>
        <dbReference type="SAM" id="MobiDB-lite"/>
    </source>
</evidence>
<dbReference type="OrthoDB" id="1138139at2759"/>
<proteinExistence type="predicted"/>
<reference evidence="2" key="2">
    <citation type="journal article" date="2022" name="Hortic Res">
        <title>The genome of Dioscorea zingiberensis sheds light on the biosynthesis, origin and evolution of the medicinally important diosgenin saponins.</title>
        <authorList>
            <person name="Li Y."/>
            <person name="Tan C."/>
            <person name="Li Z."/>
            <person name="Guo J."/>
            <person name="Li S."/>
            <person name="Chen X."/>
            <person name="Wang C."/>
            <person name="Dai X."/>
            <person name="Yang H."/>
            <person name="Song W."/>
            <person name="Hou L."/>
            <person name="Xu J."/>
            <person name="Tong Z."/>
            <person name="Xu A."/>
            <person name="Yuan X."/>
            <person name="Wang W."/>
            <person name="Yang Q."/>
            <person name="Chen L."/>
            <person name="Sun Z."/>
            <person name="Wang K."/>
            <person name="Pan B."/>
            <person name="Chen J."/>
            <person name="Bao Y."/>
            <person name="Liu F."/>
            <person name="Qi X."/>
            <person name="Gang D.R."/>
            <person name="Wen J."/>
            <person name="Li J."/>
        </authorList>
    </citation>
    <scope>NUCLEOTIDE SEQUENCE</scope>
    <source>
        <strain evidence="2">Dzin_1.0</strain>
    </source>
</reference>
<dbReference type="PANTHER" id="PTHR34061:SF17">
    <property type="entry name" value="EXPRESSED PROTEIN"/>
    <property type="match status" value="1"/>
</dbReference>
<reference evidence="2" key="1">
    <citation type="submission" date="2021-03" db="EMBL/GenBank/DDBJ databases">
        <authorList>
            <person name="Li Z."/>
            <person name="Yang C."/>
        </authorList>
    </citation>
    <scope>NUCLEOTIDE SEQUENCE</scope>
    <source>
        <strain evidence="2">Dzin_1.0</strain>
        <tissue evidence="2">Leaf</tissue>
    </source>
</reference>